<evidence type="ECO:0000313" key="2">
    <source>
        <dbReference type="Proteomes" id="UP000323506"/>
    </source>
</evidence>
<organism evidence="1 2">
    <name type="scientific">Gossypium darwinii</name>
    <name type="common">Darwin's cotton</name>
    <name type="synonym">Gossypium barbadense var. darwinii</name>
    <dbReference type="NCBI Taxonomy" id="34276"/>
    <lineage>
        <taxon>Eukaryota</taxon>
        <taxon>Viridiplantae</taxon>
        <taxon>Streptophyta</taxon>
        <taxon>Embryophyta</taxon>
        <taxon>Tracheophyta</taxon>
        <taxon>Spermatophyta</taxon>
        <taxon>Magnoliopsida</taxon>
        <taxon>eudicotyledons</taxon>
        <taxon>Gunneridae</taxon>
        <taxon>Pentapetalae</taxon>
        <taxon>rosids</taxon>
        <taxon>malvids</taxon>
        <taxon>Malvales</taxon>
        <taxon>Malvaceae</taxon>
        <taxon>Malvoideae</taxon>
        <taxon>Gossypium</taxon>
    </lineage>
</organism>
<proteinExistence type="predicted"/>
<protein>
    <submittedName>
        <fullName evidence="1">Uncharacterized protein</fullName>
    </submittedName>
</protein>
<dbReference type="AlphaFoldDB" id="A0A5D2DD91"/>
<reference evidence="1 2" key="1">
    <citation type="submission" date="2019-06" db="EMBL/GenBank/DDBJ databases">
        <title>WGS assembly of Gossypium darwinii.</title>
        <authorList>
            <person name="Chen Z.J."/>
            <person name="Sreedasyam A."/>
            <person name="Ando A."/>
            <person name="Song Q."/>
            <person name="De L."/>
            <person name="Hulse-Kemp A."/>
            <person name="Ding M."/>
            <person name="Ye W."/>
            <person name="Kirkbride R."/>
            <person name="Jenkins J."/>
            <person name="Plott C."/>
            <person name="Lovell J."/>
            <person name="Lin Y.-M."/>
            <person name="Vaughn R."/>
            <person name="Liu B."/>
            <person name="Li W."/>
            <person name="Simpson S."/>
            <person name="Scheffler B."/>
            <person name="Saski C."/>
            <person name="Grover C."/>
            <person name="Hu G."/>
            <person name="Conover J."/>
            <person name="Carlson J."/>
            <person name="Shu S."/>
            <person name="Boston L."/>
            <person name="Williams M."/>
            <person name="Peterson D."/>
            <person name="Mcgee K."/>
            <person name="Jones D."/>
            <person name="Wendel J."/>
            <person name="Stelly D."/>
            <person name="Grimwood J."/>
            <person name="Schmutz J."/>
        </authorList>
    </citation>
    <scope>NUCLEOTIDE SEQUENCE [LARGE SCALE GENOMIC DNA]</scope>
    <source>
        <strain evidence="1">1808015.09</strain>
    </source>
</reference>
<gene>
    <name evidence="1" type="ORF">ES288_D02G061000v1</name>
</gene>
<accession>A0A5D2DD91</accession>
<evidence type="ECO:0000313" key="1">
    <source>
        <dbReference type="EMBL" id="TYG78465.1"/>
    </source>
</evidence>
<name>A0A5D2DD91_GOSDA</name>
<keyword evidence="2" id="KW-1185">Reference proteome</keyword>
<sequence>MNPNSLTLSVISQPGTKADCIREITPGKVPFSLLANTFDRILYKTLHKAIGRRSFIQSGLFILQIKTIVVSFIESWNAP</sequence>
<dbReference type="EMBL" id="CM017702">
    <property type="protein sequence ID" value="TYG78465.1"/>
    <property type="molecule type" value="Genomic_DNA"/>
</dbReference>
<dbReference type="Proteomes" id="UP000323506">
    <property type="component" value="Chromosome D02"/>
</dbReference>